<evidence type="ECO:0000313" key="9">
    <source>
        <dbReference type="EMBL" id="GAN54242.1"/>
    </source>
</evidence>
<keyword evidence="10" id="KW-1185">Reference proteome</keyword>
<evidence type="ECO:0000259" key="8">
    <source>
        <dbReference type="Pfam" id="PF04138"/>
    </source>
</evidence>
<dbReference type="AlphaFoldDB" id="A0A0D6MKU5"/>
<name>A0A0D6MKU5_9PROT</name>
<dbReference type="STRING" id="1231623.Tasa_017_125"/>
<sequence>MIGQFLRFGVVGAAGFLWDWGTVQTLRPLVGLTAATLLAYFVAATANWVLNRLWTFRNVTQRGHLVLQWLRFLLANSLGFLLNRGTVYTLYLTVPLCSARPELALAAGALAGMFANFNLSRKLVFRAKAPETPLELARMAVELPGDPITAATTDHPDEGRPSSGSDR</sequence>
<feature type="compositionally biased region" description="Basic and acidic residues" evidence="6">
    <location>
        <begin position="154"/>
        <end position="167"/>
    </location>
</feature>
<evidence type="ECO:0000256" key="2">
    <source>
        <dbReference type="ARBA" id="ARBA00009399"/>
    </source>
</evidence>
<keyword evidence="3 7" id="KW-0812">Transmembrane</keyword>
<evidence type="ECO:0000256" key="4">
    <source>
        <dbReference type="ARBA" id="ARBA00022989"/>
    </source>
</evidence>
<comment type="similarity">
    <text evidence="2">Belongs to the GtrA family.</text>
</comment>
<dbReference type="RefSeq" id="WP_053053761.1">
    <property type="nucleotide sequence ID" value="NZ_BALE01000017.1"/>
</dbReference>
<dbReference type="PANTHER" id="PTHR38459">
    <property type="entry name" value="PROPHAGE BACTOPRENOL-LINKED GLUCOSE TRANSLOCASE HOMOLOG"/>
    <property type="match status" value="1"/>
</dbReference>
<feature type="region of interest" description="Disordered" evidence="6">
    <location>
        <begin position="145"/>
        <end position="167"/>
    </location>
</feature>
<keyword evidence="5 7" id="KW-0472">Membrane</keyword>
<proteinExistence type="inferred from homology"/>
<dbReference type="PANTHER" id="PTHR38459:SF1">
    <property type="entry name" value="PROPHAGE BACTOPRENOL-LINKED GLUCOSE TRANSLOCASE HOMOLOG"/>
    <property type="match status" value="1"/>
</dbReference>
<protein>
    <recommendedName>
        <fullName evidence="8">GtrA/DPMS transmembrane domain-containing protein</fullName>
    </recommendedName>
</protein>
<organism evidence="9 10">
    <name type="scientific">Tanticharoenia sakaeratensis NBRC 103193</name>
    <dbReference type="NCBI Taxonomy" id="1231623"/>
    <lineage>
        <taxon>Bacteria</taxon>
        <taxon>Pseudomonadati</taxon>
        <taxon>Pseudomonadota</taxon>
        <taxon>Alphaproteobacteria</taxon>
        <taxon>Acetobacterales</taxon>
        <taxon>Acetobacteraceae</taxon>
        <taxon>Tanticharoenia</taxon>
    </lineage>
</organism>
<dbReference type="Pfam" id="PF04138">
    <property type="entry name" value="GtrA_DPMS_TM"/>
    <property type="match status" value="1"/>
</dbReference>
<evidence type="ECO:0000313" key="10">
    <source>
        <dbReference type="Proteomes" id="UP000032679"/>
    </source>
</evidence>
<dbReference type="EMBL" id="BALE01000017">
    <property type="protein sequence ID" value="GAN54242.1"/>
    <property type="molecule type" value="Genomic_DNA"/>
</dbReference>
<feature type="transmembrane region" description="Helical" evidence="7">
    <location>
        <begin position="5"/>
        <end position="23"/>
    </location>
</feature>
<dbReference type="InterPro" id="IPR007267">
    <property type="entry name" value="GtrA_DPMS_TM"/>
</dbReference>
<feature type="domain" description="GtrA/DPMS transmembrane" evidence="8">
    <location>
        <begin position="7"/>
        <end position="125"/>
    </location>
</feature>
<dbReference type="GO" id="GO:0005886">
    <property type="term" value="C:plasma membrane"/>
    <property type="evidence" value="ECO:0007669"/>
    <property type="project" value="TreeGrafter"/>
</dbReference>
<evidence type="ECO:0000256" key="1">
    <source>
        <dbReference type="ARBA" id="ARBA00004141"/>
    </source>
</evidence>
<evidence type="ECO:0000256" key="5">
    <source>
        <dbReference type="ARBA" id="ARBA00023136"/>
    </source>
</evidence>
<evidence type="ECO:0000256" key="6">
    <source>
        <dbReference type="SAM" id="MobiDB-lite"/>
    </source>
</evidence>
<keyword evidence="4 7" id="KW-1133">Transmembrane helix</keyword>
<evidence type="ECO:0000256" key="7">
    <source>
        <dbReference type="SAM" id="Phobius"/>
    </source>
</evidence>
<feature type="transmembrane region" description="Helical" evidence="7">
    <location>
        <begin position="70"/>
        <end position="91"/>
    </location>
</feature>
<feature type="transmembrane region" description="Helical" evidence="7">
    <location>
        <begin position="29"/>
        <end position="50"/>
    </location>
</feature>
<comment type="subcellular location">
    <subcellularLocation>
        <location evidence="1">Membrane</location>
        <topology evidence="1">Multi-pass membrane protein</topology>
    </subcellularLocation>
</comment>
<feature type="transmembrane region" description="Helical" evidence="7">
    <location>
        <begin position="103"/>
        <end position="119"/>
    </location>
</feature>
<reference evidence="9 10" key="1">
    <citation type="submission" date="2012-10" db="EMBL/GenBank/DDBJ databases">
        <title>Genome sequencing of Tanticharoenia sakaeratensis NBRC 103193.</title>
        <authorList>
            <person name="Azuma Y."/>
            <person name="Hadano H."/>
            <person name="Hirakawa H."/>
            <person name="Matsushita K."/>
        </authorList>
    </citation>
    <scope>NUCLEOTIDE SEQUENCE [LARGE SCALE GENOMIC DNA]</scope>
    <source>
        <strain evidence="9 10">NBRC 103193</strain>
    </source>
</reference>
<evidence type="ECO:0000256" key="3">
    <source>
        <dbReference type="ARBA" id="ARBA00022692"/>
    </source>
</evidence>
<comment type="caution">
    <text evidence="9">The sequence shown here is derived from an EMBL/GenBank/DDBJ whole genome shotgun (WGS) entry which is preliminary data.</text>
</comment>
<dbReference type="InterPro" id="IPR051401">
    <property type="entry name" value="GtrA_CellWall_Glycosyl"/>
</dbReference>
<dbReference type="Proteomes" id="UP000032679">
    <property type="component" value="Unassembled WGS sequence"/>
</dbReference>
<accession>A0A0D6MKU5</accession>
<gene>
    <name evidence="9" type="ORF">Tasa_017_125</name>
</gene>
<dbReference type="GO" id="GO:0000271">
    <property type="term" value="P:polysaccharide biosynthetic process"/>
    <property type="evidence" value="ECO:0007669"/>
    <property type="project" value="InterPro"/>
</dbReference>